<accession>A0ABR4NTR4</accession>
<evidence type="ECO:0000313" key="2">
    <source>
        <dbReference type="EMBL" id="KAL3232120.1"/>
    </source>
</evidence>
<evidence type="ECO:0000256" key="1">
    <source>
        <dbReference type="SAM" id="MobiDB-lite"/>
    </source>
</evidence>
<feature type="region of interest" description="Disordered" evidence="1">
    <location>
        <begin position="104"/>
        <end position="133"/>
    </location>
</feature>
<proteinExistence type="predicted"/>
<evidence type="ECO:0000313" key="3">
    <source>
        <dbReference type="Proteomes" id="UP001623330"/>
    </source>
</evidence>
<sequence length="202" mass="22927">MEKLGSLESSLPPEQPPTKQAIASLNGELMQEFKFAANSVTKLYRLANEKTSLVRHQGYVRCVEDLLSLIDDSNGKISVEDIRQWCEMHRNEKMLGGEDTKTEIRSNACTNDSAGDRRTASDNKTDNSTPKLNFNLKENYLGKSATDSKTDGLVVPTFRLSKPPLSVEHTNRTRRRYVKRYDVNETTLNPTQDEHNIKKPRI</sequence>
<dbReference type="Proteomes" id="UP001623330">
    <property type="component" value="Unassembled WGS sequence"/>
</dbReference>
<feature type="compositionally biased region" description="Basic and acidic residues" evidence="1">
    <location>
        <begin position="114"/>
        <end position="125"/>
    </location>
</feature>
<name>A0ABR4NTR4_9SACH</name>
<gene>
    <name evidence="2" type="ORF">RNJ44_04036</name>
</gene>
<comment type="caution">
    <text evidence="2">The sequence shown here is derived from an EMBL/GenBank/DDBJ whole genome shotgun (WGS) entry which is preliminary data.</text>
</comment>
<dbReference type="EMBL" id="JBEVYD010000005">
    <property type="protein sequence ID" value="KAL3232120.1"/>
    <property type="molecule type" value="Genomic_DNA"/>
</dbReference>
<organism evidence="2 3">
    <name type="scientific">Nakaseomyces bracarensis</name>
    <dbReference type="NCBI Taxonomy" id="273131"/>
    <lineage>
        <taxon>Eukaryota</taxon>
        <taxon>Fungi</taxon>
        <taxon>Dikarya</taxon>
        <taxon>Ascomycota</taxon>
        <taxon>Saccharomycotina</taxon>
        <taxon>Saccharomycetes</taxon>
        <taxon>Saccharomycetales</taxon>
        <taxon>Saccharomycetaceae</taxon>
        <taxon>Nakaseomyces</taxon>
    </lineage>
</organism>
<dbReference type="PANTHER" id="PTHR38645">
    <property type="entry name" value="CHROMOSOME 9, WHOLE GENOME SHOTGUN SEQUENCE"/>
    <property type="match status" value="1"/>
</dbReference>
<protein>
    <submittedName>
        <fullName evidence="2">Uncharacterized protein</fullName>
    </submittedName>
</protein>
<dbReference type="PANTHER" id="PTHR38645:SF1">
    <property type="entry name" value="YALI0F12243P"/>
    <property type="match status" value="1"/>
</dbReference>
<keyword evidence="3" id="KW-1185">Reference proteome</keyword>
<reference evidence="2 3" key="1">
    <citation type="submission" date="2024-05" db="EMBL/GenBank/DDBJ databases">
        <title>Long read based assembly of the Candida bracarensis genome reveals expanded adhesin content.</title>
        <authorList>
            <person name="Marcet-Houben M."/>
            <person name="Ksiezopolska E."/>
            <person name="Gabaldon T."/>
        </authorList>
    </citation>
    <scope>NUCLEOTIDE SEQUENCE [LARGE SCALE GENOMIC DNA]</scope>
    <source>
        <strain evidence="2 3">CBM6</strain>
    </source>
</reference>